<organism evidence="7 8">
    <name type="scientific">Ravibacter arvi</name>
    <dbReference type="NCBI Taxonomy" id="2051041"/>
    <lineage>
        <taxon>Bacteria</taxon>
        <taxon>Pseudomonadati</taxon>
        <taxon>Bacteroidota</taxon>
        <taxon>Cytophagia</taxon>
        <taxon>Cytophagales</taxon>
        <taxon>Spirosomataceae</taxon>
        <taxon>Ravibacter</taxon>
    </lineage>
</organism>
<evidence type="ECO:0000256" key="5">
    <source>
        <dbReference type="ARBA" id="ARBA00023136"/>
    </source>
</evidence>
<feature type="domain" description="PKD" evidence="6">
    <location>
        <begin position="608"/>
        <end position="679"/>
    </location>
</feature>
<accession>A0ABP8M437</accession>
<dbReference type="NCBIfam" id="TIGR04131">
    <property type="entry name" value="Bac_Flav_CTERM"/>
    <property type="match status" value="1"/>
</dbReference>
<evidence type="ECO:0000259" key="6">
    <source>
        <dbReference type="PROSITE" id="PS50093"/>
    </source>
</evidence>
<comment type="caution">
    <text evidence="7">The sequence shown here is derived from an EMBL/GenBank/DDBJ whole genome shotgun (WGS) entry which is preliminary data.</text>
</comment>
<keyword evidence="3" id="KW-0677">Repeat</keyword>
<sequence>MFSDDGSVGKRLCWHPQNDPLSYTVKVLATPGKCGSGKYEIQWGDGTTTKVTGDGAQELTKTYNLTSYRSNEASGLMVYNIFITSTDEDCPDLAVARLSINKIPIAVPKVAAACEDVVSTFSNLSPGRSGQTLRWEWTFSDGVTSTAGSLTRRFTDPDQEYWVKLKVTSDVCNGATSESEQIAFKLKKLPKTSANVKELNNGALCFTDDSDSTLVLDASASSDANRFHWSIVGGKYKVAQLMKPDSSVMKIKMLESADFRISITPRNECGAASNGEFSTSFQALPLPEISLVKQPDGCEELKYRLLSARDGAVYMLDGRTISPDEEITLPVSTKEYIVTGSVTNACGTRMDSDSFYVHPKAPVEITSLPLDTTICYGTNPLPLEASRAGGQWSQQNVQVIAGKSFFYPNSAGDFEVSYQVGTGLCLSSATRRINVLNELAVASIGLDEADLRCAPARIVFSNRSKGNEAGYSLWQFEENGPETETASDTISHVFNAADQEAVYTVRLKVRNVCGVSEATRVVKILPSAIKPLFTLPAGTFCPNSTVAFQDATVPAPNHWKWDFGDAQISNVANPEHQYGKAGTYTVTLEAGNQCATGKVSHVVEIQAPPTPEFSIAGDRACDGEEVVFTNNTDTRYTFAWDFGDGSPPDEVNFNPAHTFSQGEYKVTLTIFDGAKECSTKKELPVTIAPVLQPAFTVEVAEQACEPALVKFVNQTPGGDRWRWEISDGTKTTTTNVKEPLLPFKSGGYTIQLTASKNGACEASTDQSLSFDFVKCNVDIPQAFTPNGDQHGDRYTLFGDGIDRIIFMRIRNRWSEVVYEMADVPAGSQSAGASWDGTKNGKDLPADMYVFEAKVRYRDQTESDVIRGNFYLVR</sequence>
<evidence type="ECO:0000256" key="2">
    <source>
        <dbReference type="ARBA" id="ARBA00022692"/>
    </source>
</evidence>
<keyword evidence="5" id="KW-0472">Membrane</keyword>
<keyword evidence="8" id="KW-1185">Reference proteome</keyword>
<dbReference type="InterPro" id="IPR000601">
    <property type="entry name" value="PKD_dom"/>
</dbReference>
<keyword evidence="2" id="KW-0812">Transmembrane</keyword>
<dbReference type="InterPro" id="IPR026341">
    <property type="entry name" value="T9SS_type_B"/>
</dbReference>
<dbReference type="PANTHER" id="PTHR46730:SF4">
    <property type="entry name" value="POLYCYSTIC KIDNEY DISEASE PROTEIN 1-LIKE 1"/>
    <property type="match status" value="1"/>
</dbReference>
<protein>
    <recommendedName>
        <fullName evidence="6">PKD domain-containing protein</fullName>
    </recommendedName>
</protein>
<gene>
    <name evidence="7" type="ORF">GCM10023091_30320</name>
</gene>
<dbReference type="Pfam" id="PF18911">
    <property type="entry name" value="PKD_4"/>
    <property type="match status" value="2"/>
</dbReference>
<dbReference type="InterPro" id="IPR013783">
    <property type="entry name" value="Ig-like_fold"/>
</dbReference>
<dbReference type="EMBL" id="BAABEY010000028">
    <property type="protein sequence ID" value="GAA4442838.1"/>
    <property type="molecule type" value="Genomic_DNA"/>
</dbReference>
<evidence type="ECO:0000313" key="8">
    <source>
        <dbReference type="Proteomes" id="UP001501508"/>
    </source>
</evidence>
<comment type="subcellular location">
    <subcellularLocation>
        <location evidence="1">Membrane</location>
        <topology evidence="1">Multi-pass membrane protein</topology>
    </subcellularLocation>
</comment>
<dbReference type="Proteomes" id="UP001501508">
    <property type="component" value="Unassembled WGS sequence"/>
</dbReference>
<dbReference type="InterPro" id="IPR035986">
    <property type="entry name" value="PKD_dom_sf"/>
</dbReference>
<dbReference type="PANTHER" id="PTHR46730">
    <property type="entry name" value="POLYCYSTIN-1"/>
    <property type="match status" value="1"/>
</dbReference>
<name>A0ABP8M437_9BACT</name>
<dbReference type="PROSITE" id="PS50093">
    <property type="entry name" value="PKD"/>
    <property type="match status" value="2"/>
</dbReference>
<evidence type="ECO:0000256" key="4">
    <source>
        <dbReference type="ARBA" id="ARBA00022989"/>
    </source>
</evidence>
<dbReference type="CDD" id="cd00146">
    <property type="entry name" value="PKD"/>
    <property type="match status" value="2"/>
</dbReference>
<reference evidence="8" key="1">
    <citation type="journal article" date="2019" name="Int. J. Syst. Evol. Microbiol.">
        <title>The Global Catalogue of Microorganisms (GCM) 10K type strain sequencing project: providing services to taxonomists for standard genome sequencing and annotation.</title>
        <authorList>
            <consortium name="The Broad Institute Genomics Platform"/>
            <consortium name="The Broad Institute Genome Sequencing Center for Infectious Disease"/>
            <person name="Wu L."/>
            <person name="Ma J."/>
        </authorList>
    </citation>
    <scope>NUCLEOTIDE SEQUENCE [LARGE SCALE GENOMIC DNA]</scope>
    <source>
        <strain evidence="8">JCM 31920</strain>
    </source>
</reference>
<dbReference type="Pfam" id="PF13585">
    <property type="entry name" value="CHU_C"/>
    <property type="match status" value="1"/>
</dbReference>
<dbReference type="Gene3D" id="2.60.40.10">
    <property type="entry name" value="Immunoglobulins"/>
    <property type="match status" value="5"/>
</dbReference>
<dbReference type="SUPFAM" id="SSF49299">
    <property type="entry name" value="PKD domain"/>
    <property type="match status" value="4"/>
</dbReference>
<evidence type="ECO:0000256" key="3">
    <source>
        <dbReference type="ARBA" id="ARBA00022737"/>
    </source>
</evidence>
<keyword evidence="4" id="KW-1133">Transmembrane helix</keyword>
<feature type="domain" description="PKD" evidence="6">
    <location>
        <begin position="545"/>
        <end position="612"/>
    </location>
</feature>
<dbReference type="InterPro" id="IPR022409">
    <property type="entry name" value="PKD/Chitinase_dom"/>
</dbReference>
<proteinExistence type="predicted"/>
<evidence type="ECO:0000256" key="1">
    <source>
        <dbReference type="ARBA" id="ARBA00004141"/>
    </source>
</evidence>
<dbReference type="SMART" id="SM00089">
    <property type="entry name" value="PKD"/>
    <property type="match status" value="4"/>
</dbReference>
<evidence type="ECO:0000313" key="7">
    <source>
        <dbReference type="EMBL" id="GAA4442838.1"/>
    </source>
</evidence>